<sequence>MTHQDWITAIATAIAAAVGGLAGGWLALIAAKQTNQEAKALAQQDREAQAELAAAQQRAALAAAADERELNRREQRDSIARNAAVELLGRIGAVDRVLPNLQLLKRPRPGGSEDERRIASREALEWLKGGQREELLLVNNPVVVSRYRHLARLASELTMDLGSEIVVNRAIQDVSNYVKYVLITLQAFVDGDELPEETAPPILRRNENDGSTWMPSLIPEDWDRI</sequence>
<feature type="transmembrane region" description="Helical" evidence="2">
    <location>
        <begin position="6"/>
        <end position="31"/>
    </location>
</feature>
<evidence type="ECO:0000256" key="2">
    <source>
        <dbReference type="SAM" id="Phobius"/>
    </source>
</evidence>
<keyword evidence="1" id="KW-0175">Coiled coil</keyword>
<keyword evidence="2" id="KW-1133">Transmembrane helix</keyword>
<dbReference type="Proteomes" id="UP000778578">
    <property type="component" value="Unassembled WGS sequence"/>
</dbReference>
<proteinExistence type="predicted"/>
<protein>
    <submittedName>
        <fullName evidence="3">Uncharacterized protein</fullName>
    </submittedName>
</protein>
<keyword evidence="2" id="KW-0812">Transmembrane</keyword>
<evidence type="ECO:0000313" key="4">
    <source>
        <dbReference type="Proteomes" id="UP000778578"/>
    </source>
</evidence>
<keyword evidence="4" id="KW-1185">Reference proteome</keyword>
<evidence type="ECO:0000256" key="1">
    <source>
        <dbReference type="SAM" id="Coils"/>
    </source>
</evidence>
<gene>
    <name evidence="3" type="ORF">K7862_19185</name>
</gene>
<feature type="coiled-coil region" evidence="1">
    <location>
        <begin position="31"/>
        <end position="58"/>
    </location>
</feature>
<dbReference type="RefSeq" id="WP_222964075.1">
    <property type="nucleotide sequence ID" value="NZ_JAINZZ010000023.1"/>
</dbReference>
<accession>A0ABS7Q9C1</accession>
<organism evidence="3 4">
    <name type="scientific">Actinacidiphila acidipaludis</name>
    <dbReference type="NCBI Taxonomy" id="2873382"/>
    <lineage>
        <taxon>Bacteria</taxon>
        <taxon>Bacillati</taxon>
        <taxon>Actinomycetota</taxon>
        <taxon>Actinomycetes</taxon>
        <taxon>Kitasatosporales</taxon>
        <taxon>Streptomycetaceae</taxon>
        <taxon>Actinacidiphila</taxon>
    </lineage>
</organism>
<comment type="caution">
    <text evidence="3">The sequence shown here is derived from an EMBL/GenBank/DDBJ whole genome shotgun (WGS) entry which is preliminary data.</text>
</comment>
<keyword evidence="2" id="KW-0472">Membrane</keyword>
<dbReference type="EMBL" id="JAINZZ010000023">
    <property type="protein sequence ID" value="MBY8879746.1"/>
    <property type="molecule type" value="Genomic_DNA"/>
</dbReference>
<evidence type="ECO:0000313" key="3">
    <source>
        <dbReference type="EMBL" id="MBY8879746.1"/>
    </source>
</evidence>
<name>A0ABS7Q9C1_9ACTN</name>
<reference evidence="3 4" key="1">
    <citation type="submission" date="2021-08" db="EMBL/GenBank/DDBJ databases">
        <title>WGS of actinomycetes from Thailand.</title>
        <authorList>
            <person name="Thawai C."/>
        </authorList>
    </citation>
    <scope>NUCLEOTIDE SEQUENCE [LARGE SCALE GENOMIC DNA]</scope>
    <source>
        <strain evidence="3 4">PLK6-54</strain>
    </source>
</reference>